<evidence type="ECO:0000313" key="2">
    <source>
        <dbReference type="EMBL" id="KAG0573161.1"/>
    </source>
</evidence>
<feature type="region of interest" description="Disordered" evidence="1">
    <location>
        <begin position="1"/>
        <end position="31"/>
    </location>
</feature>
<feature type="compositionally biased region" description="Low complexity" evidence="1">
    <location>
        <begin position="19"/>
        <end position="31"/>
    </location>
</feature>
<name>A0A8T0HQT9_CERPU</name>
<gene>
    <name evidence="2" type="ORF">KC19_VG153600</name>
</gene>
<dbReference type="Proteomes" id="UP000822688">
    <property type="component" value="Chromosome V"/>
</dbReference>
<feature type="region of interest" description="Disordered" evidence="1">
    <location>
        <begin position="146"/>
        <end position="170"/>
    </location>
</feature>
<comment type="caution">
    <text evidence="2">The sequence shown here is derived from an EMBL/GenBank/DDBJ whole genome shotgun (WGS) entry which is preliminary data.</text>
</comment>
<keyword evidence="3" id="KW-1185">Reference proteome</keyword>
<protein>
    <submittedName>
        <fullName evidence="2">Uncharacterized protein</fullName>
    </submittedName>
</protein>
<sequence>MKSEDSEGFLNPIRKRRSPTGGTSRLRGRSLGHATVQDSCAELQDFGNLEALNLQLNSHNDTMRDADRKHVENNSASDPKFIIGPIHEFNIESQDREQAGNNMIGTSKLHHGPSPGNYTNAIVALQMAPPNRSSDASLDRTTLRTLPPHTYSFAHTTPKHNRHGTDAYKS</sequence>
<dbReference type="EMBL" id="CM026426">
    <property type="protein sequence ID" value="KAG0573161.1"/>
    <property type="molecule type" value="Genomic_DNA"/>
</dbReference>
<accession>A0A8T0HQT9</accession>
<reference evidence="2" key="1">
    <citation type="submission" date="2020-06" db="EMBL/GenBank/DDBJ databases">
        <title>WGS assembly of Ceratodon purpureus strain R40.</title>
        <authorList>
            <person name="Carey S.B."/>
            <person name="Jenkins J."/>
            <person name="Shu S."/>
            <person name="Lovell J.T."/>
            <person name="Sreedasyam A."/>
            <person name="Maumus F."/>
            <person name="Tiley G.P."/>
            <person name="Fernandez-Pozo N."/>
            <person name="Barry K."/>
            <person name="Chen C."/>
            <person name="Wang M."/>
            <person name="Lipzen A."/>
            <person name="Daum C."/>
            <person name="Saski C.A."/>
            <person name="Payton A.C."/>
            <person name="Mcbreen J.C."/>
            <person name="Conrad R.E."/>
            <person name="Kollar L.M."/>
            <person name="Olsson S."/>
            <person name="Huttunen S."/>
            <person name="Landis J.B."/>
            <person name="Wickett N.J."/>
            <person name="Johnson M.G."/>
            <person name="Rensing S.A."/>
            <person name="Grimwood J."/>
            <person name="Schmutz J."/>
            <person name="Mcdaniel S.F."/>
        </authorList>
    </citation>
    <scope>NUCLEOTIDE SEQUENCE</scope>
    <source>
        <strain evidence="2">R40</strain>
    </source>
</reference>
<organism evidence="2 3">
    <name type="scientific">Ceratodon purpureus</name>
    <name type="common">Fire moss</name>
    <name type="synonym">Dicranum purpureum</name>
    <dbReference type="NCBI Taxonomy" id="3225"/>
    <lineage>
        <taxon>Eukaryota</taxon>
        <taxon>Viridiplantae</taxon>
        <taxon>Streptophyta</taxon>
        <taxon>Embryophyta</taxon>
        <taxon>Bryophyta</taxon>
        <taxon>Bryophytina</taxon>
        <taxon>Bryopsida</taxon>
        <taxon>Dicranidae</taxon>
        <taxon>Pseudoditrichales</taxon>
        <taxon>Ditrichaceae</taxon>
        <taxon>Ceratodon</taxon>
    </lineage>
</organism>
<dbReference type="AlphaFoldDB" id="A0A8T0HQT9"/>
<evidence type="ECO:0000313" key="3">
    <source>
        <dbReference type="Proteomes" id="UP000822688"/>
    </source>
</evidence>
<evidence type="ECO:0000256" key="1">
    <source>
        <dbReference type="SAM" id="MobiDB-lite"/>
    </source>
</evidence>
<proteinExistence type="predicted"/>